<accession>A0A0L6VJV7</accession>
<evidence type="ECO:0000256" key="1">
    <source>
        <dbReference type="SAM" id="MobiDB-lite"/>
    </source>
</evidence>
<name>A0A0L6VJV7_9BASI</name>
<dbReference type="Proteomes" id="UP000037035">
    <property type="component" value="Unassembled WGS sequence"/>
</dbReference>
<feature type="region of interest" description="Disordered" evidence="1">
    <location>
        <begin position="23"/>
        <end position="74"/>
    </location>
</feature>
<protein>
    <submittedName>
        <fullName evidence="2">Uncharacterized protein</fullName>
    </submittedName>
</protein>
<keyword evidence="3" id="KW-1185">Reference proteome</keyword>
<comment type="caution">
    <text evidence="2">The sequence shown here is derived from an EMBL/GenBank/DDBJ whole genome shotgun (WGS) entry which is preliminary data.</text>
</comment>
<evidence type="ECO:0000313" key="2">
    <source>
        <dbReference type="EMBL" id="KNZ60994.1"/>
    </source>
</evidence>
<sequence>LEAPPPPKLKKSFLGTPTMEIIEDENEGDEANKENNEEESVAILEGEDESDDDIGSDDPEIFEPDMAEEEDKVDSANNEVLNKLTKAVSNFSFFLSLHHSDWVLLQLEFLIKIIPSYSAWRQEFDQRAKGKNLR</sequence>
<reference evidence="2 3" key="1">
    <citation type="submission" date="2015-08" db="EMBL/GenBank/DDBJ databases">
        <title>Next Generation Sequencing and Analysis of the Genome of Puccinia sorghi L Schw, the Causal Agent of Maize Common Rust.</title>
        <authorList>
            <person name="Rochi L."/>
            <person name="Burguener G."/>
            <person name="Darino M."/>
            <person name="Turjanski A."/>
            <person name="Kreff E."/>
            <person name="Dieguez M.J."/>
            <person name="Sacco F."/>
        </authorList>
    </citation>
    <scope>NUCLEOTIDE SEQUENCE [LARGE SCALE GENOMIC DNA]</scope>
    <source>
        <strain evidence="2 3">RO10H11247</strain>
    </source>
</reference>
<feature type="non-terminal residue" evidence="2">
    <location>
        <position position="134"/>
    </location>
</feature>
<dbReference type="AlphaFoldDB" id="A0A0L6VJV7"/>
<dbReference type="EMBL" id="LAVV01005219">
    <property type="protein sequence ID" value="KNZ60994.1"/>
    <property type="molecule type" value="Genomic_DNA"/>
</dbReference>
<gene>
    <name evidence="2" type="ORF">VP01_14699g1</name>
</gene>
<organism evidence="2 3">
    <name type="scientific">Puccinia sorghi</name>
    <dbReference type="NCBI Taxonomy" id="27349"/>
    <lineage>
        <taxon>Eukaryota</taxon>
        <taxon>Fungi</taxon>
        <taxon>Dikarya</taxon>
        <taxon>Basidiomycota</taxon>
        <taxon>Pucciniomycotina</taxon>
        <taxon>Pucciniomycetes</taxon>
        <taxon>Pucciniales</taxon>
        <taxon>Pucciniaceae</taxon>
        <taxon>Puccinia</taxon>
    </lineage>
</organism>
<evidence type="ECO:0000313" key="3">
    <source>
        <dbReference type="Proteomes" id="UP000037035"/>
    </source>
</evidence>
<feature type="non-terminal residue" evidence="2">
    <location>
        <position position="1"/>
    </location>
</feature>
<dbReference type="VEuPathDB" id="FungiDB:VP01_14699g1"/>
<proteinExistence type="predicted"/>
<feature type="compositionally biased region" description="Acidic residues" evidence="1">
    <location>
        <begin position="36"/>
        <end position="72"/>
    </location>
</feature>